<gene>
    <name evidence="1" type="ORF">PsorP6_000658</name>
</gene>
<dbReference type="Proteomes" id="UP001163321">
    <property type="component" value="Chromosome 1"/>
</dbReference>
<proteinExistence type="predicted"/>
<evidence type="ECO:0000313" key="1">
    <source>
        <dbReference type="EMBL" id="KAI9921105.1"/>
    </source>
</evidence>
<name>A0ACC0WR03_9STRA</name>
<evidence type="ECO:0000313" key="2">
    <source>
        <dbReference type="Proteomes" id="UP001163321"/>
    </source>
</evidence>
<comment type="caution">
    <text evidence="1">The sequence shown here is derived from an EMBL/GenBank/DDBJ whole genome shotgun (WGS) entry which is preliminary data.</text>
</comment>
<reference evidence="1 2" key="1">
    <citation type="journal article" date="2022" name="bioRxiv">
        <title>The genome of the oomycete Peronosclerospora sorghi, a cosmopolitan pathogen of maize and sorghum, is inflated with dispersed pseudogenes.</title>
        <authorList>
            <person name="Fletcher K."/>
            <person name="Martin F."/>
            <person name="Isakeit T."/>
            <person name="Cavanaugh K."/>
            <person name="Magill C."/>
            <person name="Michelmore R."/>
        </authorList>
    </citation>
    <scope>NUCLEOTIDE SEQUENCE [LARGE SCALE GENOMIC DNA]</scope>
    <source>
        <strain evidence="1">P6</strain>
    </source>
</reference>
<organism evidence="1 2">
    <name type="scientific">Peronosclerospora sorghi</name>
    <dbReference type="NCBI Taxonomy" id="230839"/>
    <lineage>
        <taxon>Eukaryota</taxon>
        <taxon>Sar</taxon>
        <taxon>Stramenopiles</taxon>
        <taxon>Oomycota</taxon>
        <taxon>Peronosporomycetes</taxon>
        <taxon>Peronosporales</taxon>
        <taxon>Peronosporaceae</taxon>
        <taxon>Peronosclerospora</taxon>
    </lineage>
</organism>
<dbReference type="EMBL" id="CM047580">
    <property type="protein sequence ID" value="KAI9921105.1"/>
    <property type="molecule type" value="Genomic_DNA"/>
</dbReference>
<accession>A0ACC0WR03</accession>
<sequence length="65" mass="7062">MAQLSARKEQLLQVAAGFGTERLRGTILLSTEGVNIRLCGTKEAVNAMKRAITVLSSDLRGLEFK</sequence>
<protein>
    <submittedName>
        <fullName evidence="1">Uncharacterized protein</fullName>
    </submittedName>
</protein>
<keyword evidence="2" id="KW-1185">Reference proteome</keyword>